<dbReference type="Proteomes" id="UP001162162">
    <property type="component" value="Unassembled WGS sequence"/>
</dbReference>
<proteinExistence type="predicted"/>
<organism evidence="1 2">
    <name type="scientific">Aromia moschata</name>
    <dbReference type="NCBI Taxonomy" id="1265417"/>
    <lineage>
        <taxon>Eukaryota</taxon>
        <taxon>Metazoa</taxon>
        <taxon>Ecdysozoa</taxon>
        <taxon>Arthropoda</taxon>
        <taxon>Hexapoda</taxon>
        <taxon>Insecta</taxon>
        <taxon>Pterygota</taxon>
        <taxon>Neoptera</taxon>
        <taxon>Endopterygota</taxon>
        <taxon>Coleoptera</taxon>
        <taxon>Polyphaga</taxon>
        <taxon>Cucujiformia</taxon>
        <taxon>Chrysomeloidea</taxon>
        <taxon>Cerambycidae</taxon>
        <taxon>Cerambycinae</taxon>
        <taxon>Callichromatini</taxon>
        <taxon>Aromia</taxon>
    </lineage>
</organism>
<dbReference type="AlphaFoldDB" id="A0AAV8X681"/>
<sequence>MGVTGFVAPSLISKPVWSVLVIDEEVCLANNCTKEKIVQQ</sequence>
<dbReference type="EMBL" id="JAPWTK010001114">
    <property type="protein sequence ID" value="KAJ8934058.1"/>
    <property type="molecule type" value="Genomic_DNA"/>
</dbReference>
<reference evidence="1" key="1">
    <citation type="journal article" date="2023" name="Insect Mol. Biol.">
        <title>Genome sequencing provides insights into the evolution of gene families encoding plant cell wall-degrading enzymes in longhorned beetles.</title>
        <authorList>
            <person name="Shin N.R."/>
            <person name="Okamura Y."/>
            <person name="Kirsch R."/>
            <person name="Pauchet Y."/>
        </authorList>
    </citation>
    <scope>NUCLEOTIDE SEQUENCE</scope>
    <source>
        <strain evidence="1">AMC_N1</strain>
    </source>
</reference>
<keyword evidence="2" id="KW-1185">Reference proteome</keyword>
<name>A0AAV8X681_9CUCU</name>
<protein>
    <submittedName>
        <fullName evidence="1">Uncharacterized protein</fullName>
    </submittedName>
</protein>
<evidence type="ECO:0000313" key="2">
    <source>
        <dbReference type="Proteomes" id="UP001162162"/>
    </source>
</evidence>
<comment type="caution">
    <text evidence="1">The sequence shown here is derived from an EMBL/GenBank/DDBJ whole genome shotgun (WGS) entry which is preliminary data.</text>
</comment>
<gene>
    <name evidence="1" type="ORF">NQ318_003245</name>
</gene>
<evidence type="ECO:0000313" key="1">
    <source>
        <dbReference type="EMBL" id="KAJ8934058.1"/>
    </source>
</evidence>
<accession>A0AAV8X681</accession>